<dbReference type="InterPro" id="IPR029045">
    <property type="entry name" value="ClpP/crotonase-like_dom_sf"/>
</dbReference>
<keyword evidence="3 5" id="KW-0378">Hydrolase</keyword>
<reference evidence="9" key="1">
    <citation type="submission" date="2020-07" db="EMBL/GenBank/DDBJ databases">
        <title>Huge and variable diversity of episymbiotic CPR bacteria and DPANN archaea in groundwater ecosystems.</title>
        <authorList>
            <person name="He C.Y."/>
            <person name="Keren R."/>
            <person name="Whittaker M."/>
            <person name="Farag I.F."/>
            <person name="Doudna J."/>
            <person name="Cate J.H.D."/>
            <person name="Banfield J.F."/>
        </authorList>
    </citation>
    <scope>NUCLEOTIDE SEQUENCE</scope>
    <source>
        <strain evidence="9">NC_groundwater_1813_Pr3_B-0.1um_71_17</strain>
    </source>
</reference>
<dbReference type="PANTHER" id="PTHR32060">
    <property type="entry name" value="TAIL-SPECIFIC PROTEASE"/>
    <property type="match status" value="1"/>
</dbReference>
<dbReference type="InterPro" id="IPR041489">
    <property type="entry name" value="PDZ_6"/>
</dbReference>
<organism evidence="9 10">
    <name type="scientific">Eiseniibacteriota bacterium</name>
    <dbReference type="NCBI Taxonomy" id="2212470"/>
    <lineage>
        <taxon>Bacteria</taxon>
        <taxon>Candidatus Eiseniibacteriota</taxon>
    </lineage>
</organism>
<dbReference type="CDD" id="cd07560">
    <property type="entry name" value="Peptidase_S41_CPP"/>
    <property type="match status" value="1"/>
</dbReference>
<dbReference type="Pfam" id="PF17820">
    <property type="entry name" value="PDZ_6"/>
    <property type="match status" value="1"/>
</dbReference>
<dbReference type="CDD" id="cd06782">
    <property type="entry name" value="cpPDZ_CPP-like"/>
    <property type="match status" value="1"/>
</dbReference>
<dbReference type="Gene3D" id="2.30.42.10">
    <property type="match status" value="1"/>
</dbReference>
<dbReference type="InterPro" id="IPR005151">
    <property type="entry name" value="Tail-specific_protease"/>
</dbReference>
<comment type="similarity">
    <text evidence="1 5">Belongs to the peptidase S41A family.</text>
</comment>
<dbReference type="Gene3D" id="3.90.226.10">
    <property type="entry name" value="2-enoyl-CoA Hydratase, Chain A, domain 1"/>
    <property type="match status" value="1"/>
</dbReference>
<dbReference type="SUPFAM" id="SSF50156">
    <property type="entry name" value="PDZ domain-like"/>
    <property type="match status" value="1"/>
</dbReference>
<evidence type="ECO:0000256" key="1">
    <source>
        <dbReference type="ARBA" id="ARBA00009179"/>
    </source>
</evidence>
<feature type="compositionally biased region" description="Low complexity" evidence="6">
    <location>
        <begin position="371"/>
        <end position="382"/>
    </location>
</feature>
<sequence>MIRRRILLGTLLAVLFAVGWWAGRVRASGDLYSNLDLFIEVLHAVQTNYVDPVEPGPLIEGGMRGMLKELDPYSQYLDPREYDAMKSRLAGEFDGVGVLVDAHEGYPIVIAPIEGSPAWDQGVMPGDLIIRIDGRMTFGLGIPEVSNRLRGPAGTKVTMTLVREGDPDEHEIEVVRRRVETPAVPHAFLLGSSTGYLRLANFTERAGAEVATALDSLRRAGARSLILDLRGNPGGLVDQAVSVAQQFVPEGSLIVYTKGRAATVGKKFTAGKARAELAWPMVVLVDAGSASASEIVTGALQDLDRALVVGGTSFGKGSVQDIYPLRNRGGALKLTTGLYYTASGRSLHKPRKDLTALLEEDEEDAADEAPADSAAAPAPASPKAQEFRTSLGRIVYGGGGITPDLAVKPDSVAPAVRTLEGARVVLRFANQWAADHAEADGSSSDEWAAFRAFALAQKPELTAAQLDDQRAALTSALQREHARRKGSSAAARVVAERDPVVRKALEVLRAARAPRDVFAFGKPAPARPAKSAAPRSPHTGRTGR</sequence>
<name>A0A933W9J9_UNCEI</name>
<evidence type="ECO:0000256" key="5">
    <source>
        <dbReference type="RuleBase" id="RU004404"/>
    </source>
</evidence>
<dbReference type="SUPFAM" id="SSF52096">
    <property type="entry name" value="ClpP/crotonase"/>
    <property type="match status" value="1"/>
</dbReference>
<evidence type="ECO:0000256" key="2">
    <source>
        <dbReference type="ARBA" id="ARBA00022670"/>
    </source>
</evidence>
<feature type="domain" description="PDZ" evidence="7">
    <location>
        <begin position="94"/>
        <end position="165"/>
    </location>
</feature>
<dbReference type="PANTHER" id="PTHR32060:SF30">
    <property type="entry name" value="CARBOXY-TERMINAL PROCESSING PROTEASE CTPA"/>
    <property type="match status" value="1"/>
</dbReference>
<evidence type="ECO:0000259" key="7">
    <source>
        <dbReference type="SMART" id="SM00228"/>
    </source>
</evidence>
<dbReference type="GO" id="GO:0006508">
    <property type="term" value="P:proteolysis"/>
    <property type="evidence" value="ECO:0007669"/>
    <property type="project" value="UniProtKB-KW"/>
</dbReference>
<proteinExistence type="inferred from homology"/>
<evidence type="ECO:0000313" key="10">
    <source>
        <dbReference type="Proteomes" id="UP000696931"/>
    </source>
</evidence>
<evidence type="ECO:0000313" key="9">
    <source>
        <dbReference type="EMBL" id="MBI5170712.1"/>
    </source>
</evidence>
<dbReference type="InterPro" id="IPR036034">
    <property type="entry name" value="PDZ_sf"/>
</dbReference>
<dbReference type="Pfam" id="PF03572">
    <property type="entry name" value="Peptidase_S41"/>
    <property type="match status" value="1"/>
</dbReference>
<feature type="domain" description="Tail specific protease" evidence="8">
    <location>
        <begin position="154"/>
        <end position="359"/>
    </location>
</feature>
<dbReference type="GO" id="GO:0030288">
    <property type="term" value="C:outer membrane-bounded periplasmic space"/>
    <property type="evidence" value="ECO:0007669"/>
    <property type="project" value="TreeGrafter"/>
</dbReference>
<feature type="region of interest" description="Disordered" evidence="6">
    <location>
        <begin position="519"/>
        <end position="544"/>
    </location>
</feature>
<dbReference type="GO" id="GO:0004175">
    <property type="term" value="F:endopeptidase activity"/>
    <property type="evidence" value="ECO:0007669"/>
    <property type="project" value="TreeGrafter"/>
</dbReference>
<feature type="compositionally biased region" description="Low complexity" evidence="6">
    <location>
        <begin position="522"/>
        <end position="537"/>
    </location>
</feature>
<dbReference type="InterPro" id="IPR001478">
    <property type="entry name" value="PDZ"/>
</dbReference>
<comment type="caution">
    <text evidence="9">The sequence shown here is derived from an EMBL/GenBank/DDBJ whole genome shotgun (WGS) entry which is preliminary data.</text>
</comment>
<gene>
    <name evidence="9" type="ORF">HZA61_14580</name>
</gene>
<evidence type="ECO:0000256" key="3">
    <source>
        <dbReference type="ARBA" id="ARBA00022801"/>
    </source>
</evidence>
<feature type="compositionally biased region" description="Acidic residues" evidence="6">
    <location>
        <begin position="361"/>
        <end position="370"/>
    </location>
</feature>
<keyword evidence="2 5" id="KW-0645">Protease</keyword>
<feature type="region of interest" description="Disordered" evidence="6">
    <location>
        <begin position="361"/>
        <end position="384"/>
    </location>
</feature>
<dbReference type="NCBIfam" id="TIGR00225">
    <property type="entry name" value="prc"/>
    <property type="match status" value="1"/>
</dbReference>
<dbReference type="SMART" id="SM00228">
    <property type="entry name" value="PDZ"/>
    <property type="match status" value="1"/>
</dbReference>
<dbReference type="Gene3D" id="3.30.750.44">
    <property type="match status" value="1"/>
</dbReference>
<dbReference type="EMBL" id="JACRIW010000103">
    <property type="protein sequence ID" value="MBI5170712.1"/>
    <property type="molecule type" value="Genomic_DNA"/>
</dbReference>
<evidence type="ECO:0008006" key="11">
    <source>
        <dbReference type="Google" id="ProtNLM"/>
    </source>
</evidence>
<dbReference type="GO" id="GO:0008236">
    <property type="term" value="F:serine-type peptidase activity"/>
    <property type="evidence" value="ECO:0007669"/>
    <property type="project" value="UniProtKB-KW"/>
</dbReference>
<dbReference type="Proteomes" id="UP000696931">
    <property type="component" value="Unassembled WGS sequence"/>
</dbReference>
<dbReference type="InterPro" id="IPR055210">
    <property type="entry name" value="CtpA/B_N"/>
</dbReference>
<dbReference type="GO" id="GO:0007165">
    <property type="term" value="P:signal transduction"/>
    <property type="evidence" value="ECO:0007669"/>
    <property type="project" value="TreeGrafter"/>
</dbReference>
<evidence type="ECO:0000256" key="6">
    <source>
        <dbReference type="SAM" id="MobiDB-lite"/>
    </source>
</evidence>
<protein>
    <recommendedName>
        <fullName evidence="11">S41 family peptidase</fullName>
    </recommendedName>
</protein>
<dbReference type="InterPro" id="IPR004447">
    <property type="entry name" value="Peptidase_S41A"/>
</dbReference>
<evidence type="ECO:0000256" key="4">
    <source>
        <dbReference type="ARBA" id="ARBA00022825"/>
    </source>
</evidence>
<dbReference type="Pfam" id="PF22694">
    <property type="entry name" value="CtpB_N-like"/>
    <property type="match status" value="1"/>
</dbReference>
<dbReference type="SMART" id="SM00245">
    <property type="entry name" value="TSPc"/>
    <property type="match status" value="1"/>
</dbReference>
<accession>A0A933W9J9</accession>
<dbReference type="AlphaFoldDB" id="A0A933W9J9"/>
<evidence type="ECO:0000259" key="8">
    <source>
        <dbReference type="SMART" id="SM00245"/>
    </source>
</evidence>
<keyword evidence="4 5" id="KW-0720">Serine protease</keyword>